<keyword evidence="7 8" id="KW-0472">Membrane</keyword>
<proteinExistence type="inferred from homology"/>
<dbReference type="GO" id="GO:0043541">
    <property type="term" value="C:UDP-N-acetylglucosamine transferase complex"/>
    <property type="evidence" value="ECO:0007669"/>
    <property type="project" value="TreeGrafter"/>
</dbReference>
<dbReference type="Gene3D" id="3.40.50.2000">
    <property type="entry name" value="Glycogen Phosphorylase B"/>
    <property type="match status" value="1"/>
</dbReference>
<comment type="subcellular location">
    <subcellularLocation>
        <location evidence="1">Endoplasmic reticulum membrane</location>
        <topology evidence="1">Single-pass membrane protein</topology>
    </subcellularLocation>
</comment>
<keyword evidence="6 8" id="KW-1133">Transmembrane helix</keyword>
<feature type="transmembrane region" description="Helical" evidence="8">
    <location>
        <begin position="148"/>
        <end position="166"/>
    </location>
</feature>
<dbReference type="PANTHER" id="PTHR12154:SF4">
    <property type="entry name" value="UDP-N-ACETYLGLUCOSAMINE TRANSFERASE SUBUNIT ALG14 HOMOLOG"/>
    <property type="match status" value="1"/>
</dbReference>
<dbReference type="Pfam" id="PF08660">
    <property type="entry name" value="Alg14"/>
    <property type="match status" value="1"/>
</dbReference>
<accession>A0AAD8EC89</accession>
<reference evidence="9" key="2">
    <citation type="submission" date="2023-05" db="EMBL/GenBank/DDBJ databases">
        <authorList>
            <person name="Fouks B."/>
        </authorList>
    </citation>
    <scope>NUCLEOTIDE SEQUENCE</scope>
    <source>
        <strain evidence="9">Stay&amp;Tobe</strain>
        <tissue evidence="9">Testes</tissue>
    </source>
</reference>
<keyword evidence="5" id="KW-0256">Endoplasmic reticulum</keyword>
<evidence type="ECO:0000256" key="1">
    <source>
        <dbReference type="ARBA" id="ARBA00004389"/>
    </source>
</evidence>
<gene>
    <name evidence="9" type="ORF">L9F63_021166</name>
</gene>
<evidence type="ECO:0000256" key="8">
    <source>
        <dbReference type="SAM" id="Phobius"/>
    </source>
</evidence>
<organism evidence="9 10">
    <name type="scientific">Diploptera punctata</name>
    <name type="common">Pacific beetle cockroach</name>
    <dbReference type="NCBI Taxonomy" id="6984"/>
    <lineage>
        <taxon>Eukaryota</taxon>
        <taxon>Metazoa</taxon>
        <taxon>Ecdysozoa</taxon>
        <taxon>Arthropoda</taxon>
        <taxon>Hexapoda</taxon>
        <taxon>Insecta</taxon>
        <taxon>Pterygota</taxon>
        <taxon>Neoptera</taxon>
        <taxon>Polyneoptera</taxon>
        <taxon>Dictyoptera</taxon>
        <taxon>Blattodea</taxon>
        <taxon>Blaberoidea</taxon>
        <taxon>Blaberidae</taxon>
        <taxon>Diplopterinae</taxon>
        <taxon>Diploptera</taxon>
    </lineage>
</organism>
<comment type="similarity">
    <text evidence="2">Belongs to the ALG14 family.</text>
</comment>
<evidence type="ECO:0000256" key="3">
    <source>
        <dbReference type="ARBA" id="ARBA00017467"/>
    </source>
</evidence>
<sequence>MSLITCIVVIVLLARLGYLLFKVHFGNNRVMKKRIDPVHTAIIIGSGGHTTEMLRLLKNVNSCNYSPRLYIVASTDTTSAVKIHELERNYPYGGKVQGTKYEIVKIPRSRHVGQSYITSMFTTLYSLVFSFPLMIFRRPKLILCNGPGTCIPICVVAFIMRMLLIIETKIVFVESICRVKSLSLTGKILLIFADEILVQWPELQEIYKRTKYIGKLV</sequence>
<keyword evidence="4 8" id="KW-0812">Transmembrane</keyword>
<evidence type="ECO:0000256" key="5">
    <source>
        <dbReference type="ARBA" id="ARBA00022824"/>
    </source>
</evidence>
<evidence type="ECO:0000256" key="7">
    <source>
        <dbReference type="ARBA" id="ARBA00023136"/>
    </source>
</evidence>
<dbReference type="GO" id="GO:0004577">
    <property type="term" value="F:N-acetylglucosaminyldiphosphodolichol N-acetylglucosaminyltransferase activity"/>
    <property type="evidence" value="ECO:0007669"/>
    <property type="project" value="TreeGrafter"/>
</dbReference>
<dbReference type="AlphaFoldDB" id="A0AAD8EC89"/>
<evidence type="ECO:0000256" key="2">
    <source>
        <dbReference type="ARBA" id="ARBA00009731"/>
    </source>
</evidence>
<evidence type="ECO:0000256" key="4">
    <source>
        <dbReference type="ARBA" id="ARBA00022692"/>
    </source>
</evidence>
<evidence type="ECO:0000313" key="9">
    <source>
        <dbReference type="EMBL" id="KAJ9584472.1"/>
    </source>
</evidence>
<dbReference type="PANTHER" id="PTHR12154">
    <property type="entry name" value="GLYCOSYL TRANSFERASE-RELATED"/>
    <property type="match status" value="1"/>
</dbReference>
<evidence type="ECO:0000256" key="6">
    <source>
        <dbReference type="ARBA" id="ARBA00022989"/>
    </source>
</evidence>
<evidence type="ECO:0000313" key="10">
    <source>
        <dbReference type="Proteomes" id="UP001233999"/>
    </source>
</evidence>
<name>A0AAD8EC89_DIPPU</name>
<dbReference type="EMBL" id="JASPKZ010007402">
    <property type="protein sequence ID" value="KAJ9584472.1"/>
    <property type="molecule type" value="Genomic_DNA"/>
</dbReference>
<feature type="transmembrane region" description="Helical" evidence="8">
    <location>
        <begin position="116"/>
        <end position="136"/>
    </location>
</feature>
<dbReference type="GO" id="GO:0006488">
    <property type="term" value="P:dolichol-linked oligosaccharide biosynthetic process"/>
    <property type="evidence" value="ECO:0007669"/>
    <property type="project" value="InterPro"/>
</dbReference>
<dbReference type="InterPro" id="IPR013969">
    <property type="entry name" value="Oligosacch_biosynth_Alg14"/>
</dbReference>
<comment type="caution">
    <text evidence="9">The sequence shown here is derived from an EMBL/GenBank/DDBJ whole genome shotgun (WGS) entry which is preliminary data.</text>
</comment>
<reference evidence="9" key="1">
    <citation type="journal article" date="2023" name="IScience">
        <title>Live-bearing cockroach genome reveals convergent evolutionary mechanisms linked to viviparity in insects and beyond.</title>
        <authorList>
            <person name="Fouks B."/>
            <person name="Harrison M.C."/>
            <person name="Mikhailova A.A."/>
            <person name="Marchal E."/>
            <person name="English S."/>
            <person name="Carruthers M."/>
            <person name="Jennings E.C."/>
            <person name="Chiamaka E.L."/>
            <person name="Frigard R.A."/>
            <person name="Pippel M."/>
            <person name="Attardo G.M."/>
            <person name="Benoit J.B."/>
            <person name="Bornberg-Bauer E."/>
            <person name="Tobe S.S."/>
        </authorList>
    </citation>
    <scope>NUCLEOTIDE SEQUENCE</scope>
    <source>
        <strain evidence="9">Stay&amp;Tobe</strain>
    </source>
</reference>
<protein>
    <recommendedName>
        <fullName evidence="3">UDP-N-acetylglucosamine transferase subunit ALG14</fullName>
    </recommendedName>
</protein>
<keyword evidence="10" id="KW-1185">Reference proteome</keyword>
<dbReference type="Proteomes" id="UP001233999">
    <property type="component" value="Unassembled WGS sequence"/>
</dbReference>